<dbReference type="RefSeq" id="WP_202651867.1">
    <property type="nucleotide sequence ID" value="NZ_JAESWB010000025.1"/>
</dbReference>
<protein>
    <submittedName>
        <fullName evidence="3">Uncharacterized protein</fullName>
    </submittedName>
</protein>
<feature type="compositionally biased region" description="Polar residues" evidence="2">
    <location>
        <begin position="352"/>
        <end position="369"/>
    </location>
</feature>
<feature type="region of interest" description="Disordered" evidence="2">
    <location>
        <begin position="321"/>
        <end position="369"/>
    </location>
</feature>
<organism evidence="3 4">
    <name type="scientific">Neobacillus paridis</name>
    <dbReference type="NCBI Taxonomy" id="2803862"/>
    <lineage>
        <taxon>Bacteria</taxon>
        <taxon>Bacillati</taxon>
        <taxon>Bacillota</taxon>
        <taxon>Bacilli</taxon>
        <taxon>Bacillales</taxon>
        <taxon>Bacillaceae</taxon>
        <taxon>Neobacillus</taxon>
    </lineage>
</organism>
<proteinExistence type="predicted"/>
<gene>
    <name evidence="3" type="ORF">JK635_01810</name>
</gene>
<reference evidence="3 4" key="1">
    <citation type="submission" date="2021-01" db="EMBL/GenBank/DDBJ databases">
        <title>Genome public.</title>
        <authorList>
            <person name="Liu C."/>
            <person name="Sun Q."/>
        </authorList>
    </citation>
    <scope>NUCLEOTIDE SEQUENCE [LARGE SCALE GENOMIC DNA]</scope>
    <source>
        <strain evidence="3 4">YIM B02564</strain>
    </source>
</reference>
<evidence type="ECO:0000256" key="1">
    <source>
        <dbReference type="SAM" id="Coils"/>
    </source>
</evidence>
<feature type="coiled-coil region" evidence="1">
    <location>
        <begin position="119"/>
        <end position="171"/>
    </location>
</feature>
<feature type="compositionally biased region" description="Basic and acidic residues" evidence="2">
    <location>
        <begin position="321"/>
        <end position="351"/>
    </location>
</feature>
<sequence>MQDNPLIIHRRRKGTTDDPFVQKNESLKIDSDGKVILSEIPNKFSHVIVTGDNKDWFEIQSGIPTIDQFKVDYNLKTVTFSMENAGKQLNFEYMGEGVSYISADNVYTEYDGVNVTETLKDLTDKTNIAKENAEQVIENVNELTDRVTESIENANSAIESANQITDRATTEIDNLSQLKSDVEITKEKTIEATTLANNAAANADTKAQLAQNKVDSLNQLEIDLNQLKSDVEIVKNDTIIATNNANDSANLTMEKAIVADEKITELQSKIDNADTQINDKISEIDTKGNDAINGKIIEMQNKFDLKETEWNGKVDSKISELDSNESIRKTNENERKQNEDNRISSETERQSNESLRQSQEQTRQTNTQKAIADANTATTNALTQANYAKSKGDYALQQGDYAKLQGDKIQDIVDGTGFIPSLEKGTMNGVATLDSNAKVPLSQLPDMALQQNYVVKTITERDALVGLKSGDRVIVMDAGDGSREGYIWDGNQYYKDSDTDWENINLEWVNIKNKPQSTVEAIDQSVSKSHSHINKNVIDGLDDNNGQLQYKGTPVGSVTSVNNKIGDVSLSANDVGAYSKEEIDAFTVVKSVNGQTGDVTINRVSSADNADKLGGQLPNYYATNESVDDVLDKIGVLNDTVVSHQEDYVKHPGFGVTTSSGNAYSITLTPAATSYVDGMGIVLKINADSTGAATINVNGLGAKPLKNANGNDVTNLKANGIYTFIYNSTTGNFIQQGEGVDATPLISAVNNILGS</sequence>
<name>A0ABS1TIW6_9BACI</name>
<dbReference type="Proteomes" id="UP000623967">
    <property type="component" value="Unassembled WGS sequence"/>
</dbReference>
<evidence type="ECO:0000313" key="4">
    <source>
        <dbReference type="Proteomes" id="UP000623967"/>
    </source>
</evidence>
<keyword evidence="4" id="KW-1185">Reference proteome</keyword>
<comment type="caution">
    <text evidence="3">The sequence shown here is derived from an EMBL/GenBank/DDBJ whole genome shotgun (WGS) entry which is preliminary data.</text>
</comment>
<dbReference type="EMBL" id="JAESWB010000025">
    <property type="protein sequence ID" value="MBL4950974.1"/>
    <property type="molecule type" value="Genomic_DNA"/>
</dbReference>
<feature type="coiled-coil region" evidence="1">
    <location>
        <begin position="200"/>
        <end position="237"/>
    </location>
</feature>
<evidence type="ECO:0000256" key="2">
    <source>
        <dbReference type="SAM" id="MobiDB-lite"/>
    </source>
</evidence>
<keyword evidence="1" id="KW-0175">Coiled coil</keyword>
<evidence type="ECO:0000313" key="3">
    <source>
        <dbReference type="EMBL" id="MBL4950974.1"/>
    </source>
</evidence>
<accession>A0ABS1TIW6</accession>